<keyword evidence="6 12" id="KW-0812">Transmembrane</keyword>
<organism evidence="15 16">
    <name type="scientific">Nonomuraea terrae</name>
    <dbReference type="NCBI Taxonomy" id="2530383"/>
    <lineage>
        <taxon>Bacteria</taxon>
        <taxon>Bacillati</taxon>
        <taxon>Actinomycetota</taxon>
        <taxon>Actinomycetes</taxon>
        <taxon>Streptosporangiales</taxon>
        <taxon>Streptosporangiaceae</taxon>
        <taxon>Nonomuraea</taxon>
    </lineage>
</organism>
<evidence type="ECO:0000256" key="8">
    <source>
        <dbReference type="ARBA" id="ARBA00022989"/>
    </source>
</evidence>
<keyword evidence="16" id="KW-1185">Reference proteome</keyword>
<dbReference type="InterPro" id="IPR050428">
    <property type="entry name" value="TCS_sensor_his_kinase"/>
</dbReference>
<dbReference type="InterPro" id="IPR003660">
    <property type="entry name" value="HAMP_dom"/>
</dbReference>
<dbReference type="PANTHER" id="PTHR45436:SF5">
    <property type="entry name" value="SENSOR HISTIDINE KINASE TRCS"/>
    <property type="match status" value="1"/>
</dbReference>
<proteinExistence type="predicted"/>
<dbReference type="Pfam" id="PF02518">
    <property type="entry name" value="HATPase_c"/>
    <property type="match status" value="1"/>
</dbReference>
<dbReference type="EMBL" id="SMKQ01000063">
    <property type="protein sequence ID" value="TDD46294.1"/>
    <property type="molecule type" value="Genomic_DNA"/>
</dbReference>
<evidence type="ECO:0000313" key="16">
    <source>
        <dbReference type="Proteomes" id="UP000295302"/>
    </source>
</evidence>
<evidence type="ECO:0000256" key="11">
    <source>
        <dbReference type="SAM" id="Coils"/>
    </source>
</evidence>
<feature type="coiled-coil region" evidence="11">
    <location>
        <begin position="211"/>
        <end position="238"/>
    </location>
</feature>
<keyword evidence="4" id="KW-0597">Phosphoprotein</keyword>
<dbReference type="AlphaFoldDB" id="A0A4R4YPT7"/>
<dbReference type="InterPro" id="IPR003594">
    <property type="entry name" value="HATPase_dom"/>
</dbReference>
<comment type="caution">
    <text evidence="15">The sequence shown here is derived from an EMBL/GenBank/DDBJ whole genome shotgun (WGS) entry which is preliminary data.</text>
</comment>
<evidence type="ECO:0000256" key="7">
    <source>
        <dbReference type="ARBA" id="ARBA00022777"/>
    </source>
</evidence>
<keyword evidence="11" id="KW-0175">Coiled coil</keyword>
<dbReference type="GO" id="GO:0000155">
    <property type="term" value="F:phosphorelay sensor kinase activity"/>
    <property type="evidence" value="ECO:0007669"/>
    <property type="project" value="InterPro"/>
</dbReference>
<dbReference type="PRINTS" id="PR00344">
    <property type="entry name" value="BCTRLSENSOR"/>
</dbReference>
<dbReference type="PROSITE" id="PS50109">
    <property type="entry name" value="HIS_KIN"/>
    <property type="match status" value="1"/>
</dbReference>
<dbReference type="SUPFAM" id="SSF47384">
    <property type="entry name" value="Homodimeric domain of signal transducing histidine kinase"/>
    <property type="match status" value="1"/>
</dbReference>
<evidence type="ECO:0000259" key="14">
    <source>
        <dbReference type="PROSITE" id="PS50885"/>
    </source>
</evidence>
<evidence type="ECO:0000256" key="4">
    <source>
        <dbReference type="ARBA" id="ARBA00022553"/>
    </source>
</evidence>
<dbReference type="InterPro" id="IPR036890">
    <property type="entry name" value="HATPase_C_sf"/>
</dbReference>
<dbReference type="InterPro" id="IPR005467">
    <property type="entry name" value="His_kinase_dom"/>
</dbReference>
<keyword evidence="9" id="KW-0902">Two-component regulatory system</keyword>
<dbReference type="CDD" id="cd00082">
    <property type="entry name" value="HisKA"/>
    <property type="match status" value="1"/>
</dbReference>
<feature type="domain" description="HAMP" evidence="14">
    <location>
        <begin position="180"/>
        <end position="233"/>
    </location>
</feature>
<accession>A0A4R4YPT7</accession>
<evidence type="ECO:0000256" key="2">
    <source>
        <dbReference type="ARBA" id="ARBA00004236"/>
    </source>
</evidence>
<sequence length="447" mass="48572">MITRLGRSIRARLALFASIAMALLCLVTSSLLLWSAQGALMDIRTNEVIGSALRVVHLIKEHERPPPLVGLDSHSVQAVDENGRVMSATPDLRGMPRVTNLAPASGSASRIGPLCDVPQFHGECQIMVAFRVYRNDGDWTVYAFGAMPPWYVNASTLVLLAGGSTALVVLAWFGASRMVAKTLSPVDNITARLAEITAGNGGMRVPVPENADEIRALAQTANRTLARLEQAVEQQRRFASDASHDLRSPLTAMRAELEEAMLAPDETDWRETGARLLTSLDRLQNIVTDLLTLTRLDAGAPGHLEPVDLAELVKSETERTRGKKVVTSLEPGVVVTADRLRLSRLLTNLLDNAERHAESTIIVAVRQSRGEAMLEVQDDGAGIAPEHREVVFQRFTRLDASRNRDAGGTGLGLPIAREIAHAHGGVLRIEECDKGARFVLRIPVRDA</sequence>
<evidence type="ECO:0000259" key="13">
    <source>
        <dbReference type="PROSITE" id="PS50109"/>
    </source>
</evidence>
<dbReference type="Proteomes" id="UP000295302">
    <property type="component" value="Unassembled WGS sequence"/>
</dbReference>
<evidence type="ECO:0000256" key="10">
    <source>
        <dbReference type="ARBA" id="ARBA00023136"/>
    </source>
</evidence>
<dbReference type="Pfam" id="PF00512">
    <property type="entry name" value="HisKA"/>
    <property type="match status" value="1"/>
</dbReference>
<dbReference type="SMART" id="SM00387">
    <property type="entry name" value="HATPase_c"/>
    <property type="match status" value="1"/>
</dbReference>
<dbReference type="SUPFAM" id="SSF158472">
    <property type="entry name" value="HAMP domain-like"/>
    <property type="match status" value="1"/>
</dbReference>
<evidence type="ECO:0000256" key="9">
    <source>
        <dbReference type="ARBA" id="ARBA00023012"/>
    </source>
</evidence>
<dbReference type="SMART" id="SM00388">
    <property type="entry name" value="HisKA"/>
    <property type="match status" value="1"/>
</dbReference>
<evidence type="ECO:0000256" key="5">
    <source>
        <dbReference type="ARBA" id="ARBA00022679"/>
    </source>
</evidence>
<evidence type="ECO:0000256" key="12">
    <source>
        <dbReference type="SAM" id="Phobius"/>
    </source>
</evidence>
<feature type="transmembrane region" description="Helical" evidence="12">
    <location>
        <begin position="150"/>
        <end position="173"/>
    </location>
</feature>
<keyword evidence="8 12" id="KW-1133">Transmembrane helix</keyword>
<protein>
    <recommendedName>
        <fullName evidence="3">histidine kinase</fullName>
        <ecNumber evidence="3">2.7.13.3</ecNumber>
    </recommendedName>
</protein>
<comment type="subcellular location">
    <subcellularLocation>
        <location evidence="2">Cell membrane</location>
    </subcellularLocation>
</comment>
<feature type="domain" description="Histidine kinase" evidence="13">
    <location>
        <begin position="241"/>
        <end position="446"/>
    </location>
</feature>
<evidence type="ECO:0000256" key="1">
    <source>
        <dbReference type="ARBA" id="ARBA00000085"/>
    </source>
</evidence>
<gene>
    <name evidence="15" type="ORF">E1286_21220</name>
</gene>
<keyword evidence="10 12" id="KW-0472">Membrane</keyword>
<feature type="transmembrane region" description="Helical" evidence="12">
    <location>
        <begin position="12"/>
        <end position="34"/>
    </location>
</feature>
<dbReference type="CDD" id="cd00075">
    <property type="entry name" value="HATPase"/>
    <property type="match status" value="1"/>
</dbReference>
<dbReference type="Gene3D" id="1.10.287.130">
    <property type="match status" value="1"/>
</dbReference>
<dbReference type="RefSeq" id="WP_132615150.1">
    <property type="nucleotide sequence ID" value="NZ_SMKQ01000063.1"/>
</dbReference>
<dbReference type="InterPro" id="IPR004358">
    <property type="entry name" value="Sig_transdc_His_kin-like_C"/>
</dbReference>
<dbReference type="InterPro" id="IPR003661">
    <property type="entry name" value="HisK_dim/P_dom"/>
</dbReference>
<keyword evidence="5" id="KW-0808">Transferase</keyword>
<dbReference type="PROSITE" id="PS50885">
    <property type="entry name" value="HAMP"/>
    <property type="match status" value="1"/>
</dbReference>
<evidence type="ECO:0000256" key="3">
    <source>
        <dbReference type="ARBA" id="ARBA00012438"/>
    </source>
</evidence>
<dbReference type="PANTHER" id="PTHR45436">
    <property type="entry name" value="SENSOR HISTIDINE KINASE YKOH"/>
    <property type="match status" value="1"/>
</dbReference>
<dbReference type="SUPFAM" id="SSF55874">
    <property type="entry name" value="ATPase domain of HSP90 chaperone/DNA topoisomerase II/histidine kinase"/>
    <property type="match status" value="1"/>
</dbReference>
<name>A0A4R4YPT7_9ACTN</name>
<keyword evidence="7 15" id="KW-0418">Kinase</keyword>
<reference evidence="15 16" key="1">
    <citation type="submission" date="2019-03" db="EMBL/GenBank/DDBJ databases">
        <title>Draft genome sequences of novel Actinobacteria.</title>
        <authorList>
            <person name="Sahin N."/>
            <person name="Ay H."/>
            <person name="Saygin H."/>
        </authorList>
    </citation>
    <scope>NUCLEOTIDE SEQUENCE [LARGE SCALE GENOMIC DNA]</scope>
    <source>
        <strain evidence="15 16">CH32</strain>
    </source>
</reference>
<dbReference type="OrthoDB" id="9786919at2"/>
<evidence type="ECO:0000313" key="15">
    <source>
        <dbReference type="EMBL" id="TDD46294.1"/>
    </source>
</evidence>
<evidence type="ECO:0000256" key="6">
    <source>
        <dbReference type="ARBA" id="ARBA00022692"/>
    </source>
</evidence>
<dbReference type="Gene3D" id="3.30.565.10">
    <property type="entry name" value="Histidine kinase-like ATPase, C-terminal domain"/>
    <property type="match status" value="1"/>
</dbReference>
<comment type="catalytic activity">
    <reaction evidence="1">
        <text>ATP + protein L-histidine = ADP + protein N-phospho-L-histidine.</text>
        <dbReference type="EC" id="2.7.13.3"/>
    </reaction>
</comment>
<dbReference type="EC" id="2.7.13.3" evidence="3"/>
<dbReference type="SMART" id="SM00304">
    <property type="entry name" value="HAMP"/>
    <property type="match status" value="1"/>
</dbReference>
<dbReference type="InterPro" id="IPR036097">
    <property type="entry name" value="HisK_dim/P_sf"/>
</dbReference>
<dbReference type="GO" id="GO:0005886">
    <property type="term" value="C:plasma membrane"/>
    <property type="evidence" value="ECO:0007669"/>
    <property type="project" value="UniProtKB-SubCell"/>
</dbReference>